<reference evidence="15 16" key="1">
    <citation type="submission" date="2019-01" db="EMBL/GenBank/DDBJ databases">
        <title>A chromosome-scale genome assembly of the yellow perch, Perca flavescens.</title>
        <authorList>
            <person name="Feron R."/>
            <person name="Morvezen R."/>
            <person name="Bestin A."/>
            <person name="Haffray P."/>
            <person name="Klopp C."/>
            <person name="Zahm M."/>
            <person name="Cabau C."/>
            <person name="Roques C."/>
            <person name="Donnadieu C."/>
            <person name="Bouchez O."/>
            <person name="Christie M."/>
            <person name="Larson W."/>
            <person name="Guiguen Y."/>
        </authorList>
    </citation>
    <scope>NUCLEOTIDE SEQUENCE [LARGE SCALE GENOMIC DNA]</scope>
    <source>
        <strain evidence="15">YP-PL-M2</strain>
        <tissue evidence="15">Blood</tissue>
    </source>
</reference>
<name>A0A484DHW5_PERFV</name>
<sequence length="342" mass="38407">MTADRWIVLLALCFICVSSNEEPYFENSCEQHSNVCETHTLSAPLGSSVLLPCNFATIQRNLVSWVHTLKGNLVHIKSEGRIKFLDHRHGRVRVFPNQGSEGNYSIFIDGLNNSDLGCYRCNHKYDCLQVNVVAERDALSEEMRLLIFICVGVAALILLSVGGYCCTKCKLCCNNRKQDNPEGAGTESASAPPAETGRAPVEQQHRGAGNDQLVYENDDQGPSNQQDDPIRNYCSPVSEVLPDPQGAQPIQSASGIYPNLNQFERMESQKKKQRFHQELFSRIRQASLSRHYYANQSEISQQQAMATQAKNHRKGLGKKKAKENAEYKNPIYNRSTDQLNRL</sequence>
<dbReference type="GO" id="GO:0042130">
    <property type="term" value="P:negative regulation of T cell proliferation"/>
    <property type="evidence" value="ECO:0007669"/>
    <property type="project" value="TreeGrafter"/>
</dbReference>
<dbReference type="InterPro" id="IPR051713">
    <property type="entry name" value="T-cell_Activation_Regulation"/>
</dbReference>
<dbReference type="EMBL" id="SCKG01000003">
    <property type="protein sequence ID" value="TDH15138.1"/>
    <property type="molecule type" value="Genomic_DNA"/>
</dbReference>
<dbReference type="SUPFAM" id="SSF48726">
    <property type="entry name" value="Immunoglobulin"/>
    <property type="match status" value="1"/>
</dbReference>
<evidence type="ECO:0000256" key="10">
    <source>
        <dbReference type="ARBA" id="ARBA00023319"/>
    </source>
</evidence>
<proteinExistence type="predicted"/>
<feature type="signal peptide" evidence="13">
    <location>
        <begin position="1"/>
        <end position="19"/>
    </location>
</feature>
<dbReference type="Gene3D" id="2.60.40.10">
    <property type="entry name" value="Immunoglobulins"/>
    <property type="match status" value="1"/>
</dbReference>
<dbReference type="InterPro" id="IPR013106">
    <property type="entry name" value="Ig_V-set"/>
</dbReference>
<dbReference type="Proteomes" id="UP000295070">
    <property type="component" value="Chromosome 3"/>
</dbReference>
<dbReference type="Pfam" id="PF07686">
    <property type="entry name" value="V-set"/>
    <property type="match status" value="1"/>
</dbReference>
<dbReference type="GO" id="GO:0007166">
    <property type="term" value="P:cell surface receptor signaling pathway"/>
    <property type="evidence" value="ECO:0007669"/>
    <property type="project" value="TreeGrafter"/>
</dbReference>
<evidence type="ECO:0000256" key="8">
    <source>
        <dbReference type="ARBA" id="ARBA00023170"/>
    </source>
</evidence>
<feature type="compositionally biased region" description="Polar residues" evidence="11">
    <location>
        <begin position="332"/>
        <end position="342"/>
    </location>
</feature>
<evidence type="ECO:0000256" key="3">
    <source>
        <dbReference type="ARBA" id="ARBA00022692"/>
    </source>
</evidence>
<dbReference type="PANTHER" id="PTHR25466:SF14">
    <property type="entry name" value="BUTYROPHILIN SUBFAMILY 2 MEMBER A2-LIKE-RELATED"/>
    <property type="match status" value="1"/>
</dbReference>
<dbReference type="GO" id="GO:0009897">
    <property type="term" value="C:external side of plasma membrane"/>
    <property type="evidence" value="ECO:0007669"/>
    <property type="project" value="TreeGrafter"/>
</dbReference>
<evidence type="ECO:0000256" key="5">
    <source>
        <dbReference type="ARBA" id="ARBA00022989"/>
    </source>
</evidence>
<evidence type="ECO:0000256" key="4">
    <source>
        <dbReference type="ARBA" id="ARBA00022729"/>
    </source>
</evidence>
<evidence type="ECO:0000256" key="9">
    <source>
        <dbReference type="ARBA" id="ARBA00023180"/>
    </source>
</evidence>
<evidence type="ECO:0000313" key="16">
    <source>
        <dbReference type="Proteomes" id="UP000295070"/>
    </source>
</evidence>
<evidence type="ECO:0000256" key="11">
    <source>
        <dbReference type="SAM" id="MobiDB-lite"/>
    </source>
</evidence>
<feature type="domain" description="Immunoglobulin V-set" evidence="14">
    <location>
        <begin position="39"/>
        <end position="123"/>
    </location>
</feature>
<evidence type="ECO:0000256" key="1">
    <source>
        <dbReference type="ARBA" id="ARBA00004251"/>
    </source>
</evidence>
<keyword evidence="10" id="KW-0393">Immunoglobulin domain</keyword>
<dbReference type="GO" id="GO:0031295">
    <property type="term" value="P:T cell costimulation"/>
    <property type="evidence" value="ECO:0007669"/>
    <property type="project" value="TreeGrafter"/>
</dbReference>
<dbReference type="InterPro" id="IPR013783">
    <property type="entry name" value="Ig-like_fold"/>
</dbReference>
<comment type="subcellular location">
    <subcellularLocation>
        <location evidence="1">Cell membrane</location>
        <topology evidence="1">Single-pass type I membrane protein</topology>
    </subcellularLocation>
</comment>
<dbReference type="GO" id="GO:0006955">
    <property type="term" value="P:immune response"/>
    <property type="evidence" value="ECO:0007669"/>
    <property type="project" value="TreeGrafter"/>
</dbReference>
<keyword evidence="16" id="KW-1185">Reference proteome</keyword>
<evidence type="ECO:0000256" key="7">
    <source>
        <dbReference type="ARBA" id="ARBA00023157"/>
    </source>
</evidence>
<dbReference type="InterPro" id="IPR036179">
    <property type="entry name" value="Ig-like_dom_sf"/>
</dbReference>
<feature type="region of interest" description="Disordered" evidence="11">
    <location>
        <begin position="181"/>
        <end position="249"/>
    </location>
</feature>
<feature type="transmembrane region" description="Helical" evidence="12">
    <location>
        <begin position="145"/>
        <end position="167"/>
    </location>
</feature>
<organism evidence="15 16">
    <name type="scientific">Perca flavescens</name>
    <name type="common">American yellow perch</name>
    <name type="synonym">Morone flavescens</name>
    <dbReference type="NCBI Taxonomy" id="8167"/>
    <lineage>
        <taxon>Eukaryota</taxon>
        <taxon>Metazoa</taxon>
        <taxon>Chordata</taxon>
        <taxon>Craniata</taxon>
        <taxon>Vertebrata</taxon>
        <taxon>Euteleostomi</taxon>
        <taxon>Actinopterygii</taxon>
        <taxon>Neopterygii</taxon>
        <taxon>Teleostei</taxon>
        <taxon>Neoteleostei</taxon>
        <taxon>Acanthomorphata</taxon>
        <taxon>Eupercaria</taxon>
        <taxon>Perciformes</taxon>
        <taxon>Percoidei</taxon>
        <taxon>Percidae</taxon>
        <taxon>Percinae</taxon>
        <taxon>Perca</taxon>
    </lineage>
</organism>
<evidence type="ECO:0000259" key="14">
    <source>
        <dbReference type="Pfam" id="PF07686"/>
    </source>
</evidence>
<dbReference type="GO" id="GO:0042102">
    <property type="term" value="P:positive regulation of T cell proliferation"/>
    <property type="evidence" value="ECO:0007669"/>
    <property type="project" value="TreeGrafter"/>
</dbReference>
<evidence type="ECO:0000313" key="15">
    <source>
        <dbReference type="EMBL" id="TDH15138.1"/>
    </source>
</evidence>
<evidence type="ECO:0000256" key="6">
    <source>
        <dbReference type="ARBA" id="ARBA00023136"/>
    </source>
</evidence>
<dbReference type="STRING" id="8167.A0A484DHW5"/>
<keyword evidence="7" id="KW-1015">Disulfide bond</keyword>
<gene>
    <name evidence="15" type="ORF">EPR50_G00027960</name>
</gene>
<comment type="caution">
    <text evidence="15">The sequence shown here is derived from an EMBL/GenBank/DDBJ whole genome shotgun (WGS) entry which is preliminary data.</text>
</comment>
<keyword evidence="3 12" id="KW-0812">Transmembrane</keyword>
<keyword evidence="2" id="KW-1003">Cell membrane</keyword>
<dbReference type="AlphaFoldDB" id="A0A484DHW5"/>
<accession>A0A484DHW5</accession>
<keyword evidence="8" id="KW-0675">Receptor</keyword>
<keyword evidence="6 12" id="KW-0472">Membrane</keyword>
<feature type="region of interest" description="Disordered" evidence="11">
    <location>
        <begin position="303"/>
        <end position="342"/>
    </location>
</feature>
<evidence type="ECO:0000256" key="13">
    <source>
        <dbReference type="SAM" id="SignalP"/>
    </source>
</evidence>
<keyword evidence="9" id="KW-0325">Glycoprotein</keyword>
<dbReference type="PANTHER" id="PTHR25466">
    <property type="entry name" value="T-LYMPHOCYTE ACTIVATION ANTIGEN"/>
    <property type="match status" value="1"/>
</dbReference>
<dbReference type="GO" id="GO:0071222">
    <property type="term" value="P:cellular response to lipopolysaccharide"/>
    <property type="evidence" value="ECO:0007669"/>
    <property type="project" value="TreeGrafter"/>
</dbReference>
<feature type="chain" id="PRO_5019795467" description="Immunoglobulin V-set domain-containing protein" evidence="13">
    <location>
        <begin position="20"/>
        <end position="342"/>
    </location>
</feature>
<protein>
    <recommendedName>
        <fullName evidence="14">Immunoglobulin V-set domain-containing protein</fullName>
    </recommendedName>
</protein>
<keyword evidence="4 13" id="KW-0732">Signal</keyword>
<keyword evidence="5 12" id="KW-1133">Transmembrane helix</keyword>
<evidence type="ECO:0000256" key="12">
    <source>
        <dbReference type="SAM" id="Phobius"/>
    </source>
</evidence>
<evidence type="ECO:0000256" key="2">
    <source>
        <dbReference type="ARBA" id="ARBA00022475"/>
    </source>
</evidence>
<feature type="compositionally biased region" description="Basic residues" evidence="11">
    <location>
        <begin position="310"/>
        <end position="321"/>
    </location>
</feature>